<keyword evidence="5" id="KW-0378">Hydrolase</keyword>
<evidence type="ECO:0000259" key="10">
    <source>
        <dbReference type="Pfam" id="PF24626"/>
    </source>
</evidence>
<dbReference type="AlphaFoldDB" id="A0A8B8LRA8"/>
<feature type="domain" description="Reverse transcriptase RNase H-like" evidence="8">
    <location>
        <begin position="292"/>
        <end position="338"/>
    </location>
</feature>
<keyword evidence="1" id="KW-0808">Transferase</keyword>
<keyword evidence="6" id="KW-0695">RNA-directed DNA polymerase</keyword>
<evidence type="ECO:0000256" key="3">
    <source>
        <dbReference type="ARBA" id="ARBA00022722"/>
    </source>
</evidence>
<dbReference type="Gene3D" id="3.30.420.10">
    <property type="entry name" value="Ribonuclease H-like superfamily/Ribonuclease H"/>
    <property type="match status" value="1"/>
</dbReference>
<dbReference type="GO" id="GO:0004519">
    <property type="term" value="F:endonuclease activity"/>
    <property type="evidence" value="ECO:0007669"/>
    <property type="project" value="UniProtKB-KW"/>
</dbReference>
<dbReference type="GeneID" id="113867678"/>
<dbReference type="Gene3D" id="3.30.70.270">
    <property type="match status" value="1"/>
</dbReference>
<dbReference type="InterPro" id="IPR041373">
    <property type="entry name" value="RT_RNaseH"/>
</dbReference>
<dbReference type="Pfam" id="PF17921">
    <property type="entry name" value="Integrase_H2C2"/>
    <property type="match status" value="1"/>
</dbReference>
<dbReference type="GO" id="GO:0003676">
    <property type="term" value="F:nucleic acid binding"/>
    <property type="evidence" value="ECO:0007669"/>
    <property type="project" value="InterPro"/>
</dbReference>
<dbReference type="SUPFAM" id="SSF53098">
    <property type="entry name" value="Ribonuclease H-like"/>
    <property type="match status" value="1"/>
</dbReference>
<evidence type="ECO:0000313" key="11">
    <source>
        <dbReference type="Proteomes" id="UP000694853"/>
    </source>
</evidence>
<dbReference type="InterPro" id="IPR036397">
    <property type="entry name" value="RNaseH_sf"/>
</dbReference>
<dbReference type="KEGG" id="aprc:113867678"/>
<name>A0A8B8LRA8_ABRPR</name>
<evidence type="ECO:0000256" key="6">
    <source>
        <dbReference type="ARBA" id="ARBA00022918"/>
    </source>
</evidence>
<proteinExistence type="predicted"/>
<evidence type="ECO:0000256" key="5">
    <source>
        <dbReference type="ARBA" id="ARBA00022801"/>
    </source>
</evidence>
<feature type="region of interest" description="Disordered" evidence="7">
    <location>
        <begin position="66"/>
        <end position="85"/>
    </location>
</feature>
<evidence type="ECO:0000256" key="4">
    <source>
        <dbReference type="ARBA" id="ARBA00022759"/>
    </source>
</evidence>
<feature type="domain" description="Integrase zinc-binding" evidence="9">
    <location>
        <begin position="367"/>
        <end position="417"/>
    </location>
</feature>
<dbReference type="Proteomes" id="UP000694853">
    <property type="component" value="Unplaced"/>
</dbReference>
<dbReference type="CDD" id="cd01647">
    <property type="entry name" value="RT_LTR"/>
    <property type="match status" value="1"/>
</dbReference>
<dbReference type="PANTHER" id="PTHR35046:SF18">
    <property type="entry name" value="RNA-DIRECTED DNA POLYMERASE"/>
    <property type="match status" value="1"/>
</dbReference>
<dbReference type="OrthoDB" id="1935586at2759"/>
<dbReference type="GO" id="GO:0003964">
    <property type="term" value="F:RNA-directed DNA polymerase activity"/>
    <property type="evidence" value="ECO:0007669"/>
    <property type="project" value="UniProtKB-KW"/>
</dbReference>
<dbReference type="InterPro" id="IPR056924">
    <property type="entry name" value="SH3_Tf2-1"/>
</dbReference>
<evidence type="ECO:0000256" key="1">
    <source>
        <dbReference type="ARBA" id="ARBA00022679"/>
    </source>
</evidence>
<protein>
    <submittedName>
        <fullName evidence="12">Uncharacterized protein LOC113867678</fullName>
    </submittedName>
</protein>
<keyword evidence="4" id="KW-0255">Endonuclease</keyword>
<accession>A0A8B8LRA8</accession>
<dbReference type="Gene3D" id="1.10.340.70">
    <property type="match status" value="1"/>
</dbReference>
<dbReference type="InterPro" id="IPR012337">
    <property type="entry name" value="RNaseH-like_sf"/>
</dbReference>
<dbReference type="SUPFAM" id="SSF56672">
    <property type="entry name" value="DNA/RNA polymerases"/>
    <property type="match status" value="1"/>
</dbReference>
<feature type="domain" description="Tf2-1-like SH3-like" evidence="10">
    <location>
        <begin position="586"/>
        <end position="647"/>
    </location>
</feature>
<sequence>MIGRRVYYGILYLACTKTAESPIQIVSKYIGDLHVQLCVLNMFDPMALQAEKQLSRRSTFNSILSSTTSQNSCGEPHRHRMSPKEHAEIRRQVEDLLAKGNIRESLSPCAISALLTLKKDGTWRMCVDSRAINKITVRYHFSVSCLDDLLDQLAGATIFSKHEWKIAFKTREGLYEWLVMLLDLSNAPCTFMRVMHQTSTNYWKTRYVVSKDGLAVDSTKVAIIAQCPEPTSLTAAHSLHSLASFYRLFIPHFSSIMAPIIDCMKNTKFTWTDDAAAAFTTIKQKLTSPPLLAVKHWRHYLFQQEFVLFTDHDALKYLSRQDKLSARHASWHAYLEQFTFVIKHKAGVSNRVVDALSRRHNLLAEILWLKIIQELHNEGHVGRNRTLHIVNSTYYWPTLCKEVERFVNRCRVCQMAKGTSSNDGLYMPLLIPTQPWTNINMDFVLGLLFAQLFFCNIYHLHGLPTSIVSDGDTWFLSHFWRSLWRSANTSLNFSNAYHLQIDKQTEVVNRSLGNLPRRLVIYGIVPRGSLDLLTLSSNVHTHATVKEFIEQLCEIHQQTHSQLIISTDKYKVHADKKRRSVDFSVGDLVWAILTKDRFPAHDYNKLVARKIGPVEITKKINQNAYRVQLPSHVHTFDVFNVKHLIPFSGDNTSVDEPLFDSRANLSHLGENDVMQSG</sequence>
<evidence type="ECO:0000259" key="9">
    <source>
        <dbReference type="Pfam" id="PF17921"/>
    </source>
</evidence>
<dbReference type="Pfam" id="PF17917">
    <property type="entry name" value="RT_RNaseH"/>
    <property type="match status" value="1"/>
</dbReference>
<dbReference type="Gene3D" id="3.10.10.10">
    <property type="entry name" value="HIV Type 1 Reverse Transcriptase, subunit A, domain 1"/>
    <property type="match status" value="1"/>
</dbReference>
<keyword evidence="3" id="KW-0540">Nuclease</keyword>
<dbReference type="InterPro" id="IPR043502">
    <property type="entry name" value="DNA/RNA_pol_sf"/>
</dbReference>
<reference evidence="11" key="1">
    <citation type="journal article" date="2019" name="Toxins">
        <title>Detection of Abrin-Like and Prepropulchellin-Like Toxin Genes and Transcripts Using Whole Genome Sequencing and Full-Length Transcript Sequencing of Abrus precatorius.</title>
        <authorList>
            <person name="Hovde B.T."/>
            <person name="Daligault H.E."/>
            <person name="Hanschen E.R."/>
            <person name="Kunde Y.A."/>
            <person name="Johnson M.B."/>
            <person name="Starkenburg S.R."/>
            <person name="Johnson S.L."/>
        </authorList>
    </citation>
    <scope>NUCLEOTIDE SEQUENCE [LARGE SCALE GENOMIC DNA]</scope>
</reference>
<keyword evidence="2" id="KW-0548">Nucleotidyltransferase</keyword>
<dbReference type="Pfam" id="PF24626">
    <property type="entry name" value="SH3_Tf2-1"/>
    <property type="match status" value="1"/>
</dbReference>
<evidence type="ECO:0000256" key="7">
    <source>
        <dbReference type="SAM" id="MobiDB-lite"/>
    </source>
</evidence>
<gene>
    <name evidence="12" type="primary">LOC113867678</name>
</gene>
<organism evidence="11 12">
    <name type="scientific">Abrus precatorius</name>
    <name type="common">Indian licorice</name>
    <name type="synonym">Glycine abrus</name>
    <dbReference type="NCBI Taxonomy" id="3816"/>
    <lineage>
        <taxon>Eukaryota</taxon>
        <taxon>Viridiplantae</taxon>
        <taxon>Streptophyta</taxon>
        <taxon>Embryophyta</taxon>
        <taxon>Tracheophyta</taxon>
        <taxon>Spermatophyta</taxon>
        <taxon>Magnoliopsida</taxon>
        <taxon>eudicotyledons</taxon>
        <taxon>Gunneridae</taxon>
        <taxon>Pentapetalae</taxon>
        <taxon>rosids</taxon>
        <taxon>fabids</taxon>
        <taxon>Fabales</taxon>
        <taxon>Fabaceae</taxon>
        <taxon>Papilionoideae</taxon>
        <taxon>50 kb inversion clade</taxon>
        <taxon>NPAAA clade</taxon>
        <taxon>indigoferoid/millettioid clade</taxon>
        <taxon>Abreae</taxon>
        <taxon>Abrus</taxon>
    </lineage>
</organism>
<evidence type="ECO:0000256" key="2">
    <source>
        <dbReference type="ARBA" id="ARBA00022695"/>
    </source>
</evidence>
<dbReference type="GO" id="GO:0016787">
    <property type="term" value="F:hydrolase activity"/>
    <property type="evidence" value="ECO:0007669"/>
    <property type="project" value="UniProtKB-KW"/>
</dbReference>
<keyword evidence="11" id="KW-1185">Reference proteome</keyword>
<dbReference type="RefSeq" id="XP_027358906.1">
    <property type="nucleotide sequence ID" value="XM_027503105.1"/>
</dbReference>
<reference evidence="12" key="2">
    <citation type="submission" date="2025-08" db="UniProtKB">
        <authorList>
            <consortium name="RefSeq"/>
        </authorList>
    </citation>
    <scope>IDENTIFICATION</scope>
    <source>
        <tissue evidence="12">Young leaves</tissue>
    </source>
</reference>
<dbReference type="InterPro" id="IPR043128">
    <property type="entry name" value="Rev_trsase/Diguanyl_cyclase"/>
</dbReference>
<dbReference type="InterPro" id="IPR041588">
    <property type="entry name" value="Integrase_H2C2"/>
</dbReference>
<evidence type="ECO:0000259" key="8">
    <source>
        <dbReference type="Pfam" id="PF17917"/>
    </source>
</evidence>
<dbReference type="PANTHER" id="PTHR35046">
    <property type="entry name" value="ZINC KNUCKLE (CCHC-TYPE) FAMILY PROTEIN"/>
    <property type="match status" value="1"/>
</dbReference>
<evidence type="ECO:0000313" key="12">
    <source>
        <dbReference type="RefSeq" id="XP_027358906.1"/>
    </source>
</evidence>